<evidence type="ECO:0000313" key="2">
    <source>
        <dbReference type="Proteomes" id="UP000316759"/>
    </source>
</evidence>
<feature type="non-terminal residue" evidence="1">
    <location>
        <position position="1"/>
    </location>
</feature>
<name>A0A504YQI2_FASGI</name>
<sequence>SLSRKHFKNIFILQPSSSSKTRLPSTSVLLVSGTIYQNGKPTTTTASMRKSGSKDFLLLSDQICSSMQFAFARSTAVTRAWRSCKATHAGLDNADTEVKLDTQTLLLYNMNPRTSTFRDFFKTELKNYSPTNYYYYFGKISKISNFAKQVNNSAWLTMLSVMVYAVLSQMVQNS</sequence>
<accession>A0A504YQI2</accession>
<dbReference type="EMBL" id="SUNJ01009856">
    <property type="protein sequence ID" value="TPP60090.1"/>
    <property type="molecule type" value="Genomic_DNA"/>
</dbReference>
<reference evidence="1 2" key="1">
    <citation type="submission" date="2019-04" db="EMBL/GenBank/DDBJ databases">
        <title>Annotation for the trematode Fasciola gigantica.</title>
        <authorList>
            <person name="Choi Y.-J."/>
        </authorList>
    </citation>
    <scope>NUCLEOTIDE SEQUENCE [LARGE SCALE GENOMIC DNA]</scope>
    <source>
        <strain evidence="1">Uganda_cow_1</strain>
    </source>
</reference>
<protein>
    <submittedName>
        <fullName evidence="1">Uncharacterized protein</fullName>
    </submittedName>
</protein>
<dbReference type="AlphaFoldDB" id="A0A504YQI2"/>
<dbReference type="Proteomes" id="UP000316759">
    <property type="component" value="Unassembled WGS sequence"/>
</dbReference>
<comment type="caution">
    <text evidence="1">The sequence shown here is derived from an EMBL/GenBank/DDBJ whole genome shotgun (WGS) entry which is preliminary data.</text>
</comment>
<evidence type="ECO:0000313" key="1">
    <source>
        <dbReference type="EMBL" id="TPP60090.1"/>
    </source>
</evidence>
<proteinExistence type="predicted"/>
<gene>
    <name evidence="1" type="ORF">FGIG_03525</name>
</gene>
<organism evidence="1 2">
    <name type="scientific">Fasciola gigantica</name>
    <name type="common">Giant liver fluke</name>
    <dbReference type="NCBI Taxonomy" id="46835"/>
    <lineage>
        <taxon>Eukaryota</taxon>
        <taxon>Metazoa</taxon>
        <taxon>Spiralia</taxon>
        <taxon>Lophotrochozoa</taxon>
        <taxon>Platyhelminthes</taxon>
        <taxon>Trematoda</taxon>
        <taxon>Digenea</taxon>
        <taxon>Plagiorchiida</taxon>
        <taxon>Echinostomata</taxon>
        <taxon>Echinostomatoidea</taxon>
        <taxon>Fasciolidae</taxon>
        <taxon>Fasciola</taxon>
    </lineage>
</organism>
<keyword evidence="2" id="KW-1185">Reference proteome</keyword>